<dbReference type="OrthoDB" id="10502631at2759"/>
<feature type="region of interest" description="Disordered" evidence="1">
    <location>
        <begin position="787"/>
        <end position="812"/>
    </location>
</feature>
<feature type="compositionally biased region" description="Polar residues" evidence="1">
    <location>
        <begin position="69"/>
        <end position="78"/>
    </location>
</feature>
<dbReference type="OMA" id="HVANTND"/>
<feature type="compositionally biased region" description="Low complexity" evidence="1">
    <location>
        <begin position="898"/>
        <end position="908"/>
    </location>
</feature>
<dbReference type="Proteomes" id="UP000006671">
    <property type="component" value="Unassembled WGS sequence"/>
</dbReference>
<feature type="compositionally biased region" description="Polar residues" evidence="1">
    <location>
        <begin position="205"/>
        <end position="237"/>
    </location>
</feature>
<reference evidence="2 3" key="1">
    <citation type="journal article" date="2010" name="Cell">
        <title>The genome of Naegleria gruberi illuminates early eukaryotic versatility.</title>
        <authorList>
            <person name="Fritz-Laylin L.K."/>
            <person name="Prochnik S.E."/>
            <person name="Ginger M.L."/>
            <person name="Dacks J.B."/>
            <person name="Carpenter M.L."/>
            <person name="Field M.C."/>
            <person name="Kuo A."/>
            <person name="Paredez A."/>
            <person name="Chapman J."/>
            <person name="Pham J."/>
            <person name="Shu S."/>
            <person name="Neupane R."/>
            <person name="Cipriano M."/>
            <person name="Mancuso J."/>
            <person name="Tu H."/>
            <person name="Salamov A."/>
            <person name="Lindquist E."/>
            <person name="Shapiro H."/>
            <person name="Lucas S."/>
            <person name="Grigoriev I.V."/>
            <person name="Cande W.Z."/>
            <person name="Fulton C."/>
            <person name="Rokhsar D.S."/>
            <person name="Dawson S.C."/>
        </authorList>
    </citation>
    <scope>NUCLEOTIDE SEQUENCE [LARGE SCALE GENOMIC DNA]</scope>
    <source>
        <strain evidence="2 3">NEG-M</strain>
    </source>
</reference>
<name>D2V0Z4_NAEGR</name>
<evidence type="ECO:0000313" key="3">
    <source>
        <dbReference type="Proteomes" id="UP000006671"/>
    </source>
</evidence>
<evidence type="ECO:0008006" key="4">
    <source>
        <dbReference type="Google" id="ProtNLM"/>
    </source>
</evidence>
<protein>
    <recommendedName>
        <fullName evidence="4">EF-hand domain-containing protein</fullName>
    </recommendedName>
</protein>
<feature type="compositionally biased region" description="Basic and acidic residues" evidence="1">
    <location>
        <begin position="849"/>
        <end position="868"/>
    </location>
</feature>
<feature type="compositionally biased region" description="Low complexity" evidence="1">
    <location>
        <begin position="369"/>
        <end position="381"/>
    </location>
</feature>
<evidence type="ECO:0000256" key="1">
    <source>
        <dbReference type="SAM" id="MobiDB-lite"/>
    </source>
</evidence>
<dbReference type="InParanoid" id="D2V0Z4"/>
<feature type="compositionally biased region" description="Polar residues" evidence="1">
    <location>
        <begin position="137"/>
        <end position="148"/>
    </location>
</feature>
<feature type="region of interest" description="Disordered" evidence="1">
    <location>
        <begin position="253"/>
        <end position="277"/>
    </location>
</feature>
<feature type="region of interest" description="Disordered" evidence="1">
    <location>
        <begin position="1"/>
        <end position="241"/>
    </location>
</feature>
<proteinExistence type="predicted"/>
<feature type="compositionally biased region" description="Polar residues" evidence="1">
    <location>
        <begin position="172"/>
        <end position="181"/>
    </location>
</feature>
<dbReference type="KEGG" id="ngr:NAEGRDRAFT_78093"/>
<feature type="compositionally biased region" description="Polar residues" evidence="1">
    <location>
        <begin position="832"/>
        <end position="848"/>
    </location>
</feature>
<evidence type="ECO:0000313" key="2">
    <source>
        <dbReference type="EMBL" id="EFC49813.1"/>
    </source>
</evidence>
<feature type="region of interest" description="Disordered" evidence="1">
    <location>
        <begin position="886"/>
        <end position="918"/>
    </location>
</feature>
<keyword evidence="3" id="KW-1185">Reference proteome</keyword>
<feature type="compositionally biased region" description="Low complexity" evidence="1">
    <location>
        <begin position="29"/>
        <end position="48"/>
    </location>
</feature>
<feature type="region of interest" description="Disordered" evidence="1">
    <location>
        <begin position="289"/>
        <end position="310"/>
    </location>
</feature>
<dbReference type="RefSeq" id="XP_002682557.1">
    <property type="nucleotide sequence ID" value="XM_002682511.1"/>
</dbReference>
<feature type="compositionally biased region" description="Low complexity" evidence="1">
    <location>
        <begin position="79"/>
        <end position="136"/>
    </location>
</feature>
<dbReference type="AlphaFoldDB" id="D2V0Z4"/>
<feature type="region of interest" description="Disordered" evidence="1">
    <location>
        <begin position="448"/>
        <end position="482"/>
    </location>
</feature>
<organism evidence="3">
    <name type="scientific">Naegleria gruberi</name>
    <name type="common">Amoeba</name>
    <dbReference type="NCBI Taxonomy" id="5762"/>
    <lineage>
        <taxon>Eukaryota</taxon>
        <taxon>Discoba</taxon>
        <taxon>Heterolobosea</taxon>
        <taxon>Tetramitia</taxon>
        <taxon>Eutetramitia</taxon>
        <taxon>Vahlkampfiidae</taxon>
        <taxon>Naegleria</taxon>
    </lineage>
</organism>
<feature type="compositionally biased region" description="Low complexity" evidence="1">
    <location>
        <begin position="472"/>
        <end position="482"/>
    </location>
</feature>
<feature type="region of interest" description="Disordered" evidence="1">
    <location>
        <begin position="832"/>
        <end position="868"/>
    </location>
</feature>
<feature type="region of interest" description="Disordered" evidence="1">
    <location>
        <begin position="369"/>
        <end position="409"/>
    </location>
</feature>
<dbReference type="GeneID" id="8852324"/>
<feature type="compositionally biased region" description="Basic and acidic residues" evidence="1">
    <location>
        <begin position="787"/>
        <end position="810"/>
    </location>
</feature>
<feature type="compositionally biased region" description="Low complexity" evidence="1">
    <location>
        <begin position="149"/>
        <end position="162"/>
    </location>
</feature>
<feature type="compositionally biased region" description="Polar residues" evidence="1">
    <location>
        <begin position="1"/>
        <end position="11"/>
    </location>
</feature>
<dbReference type="VEuPathDB" id="AmoebaDB:NAEGRDRAFT_78093"/>
<sequence>MMAETATIQSSIPPPYQVLFGHHHTPVHNSNNISKQSSSSSVLLSNTSMMESKSIKPSPMKSVTPKSLVKSTSSAHSATTPKSTLTTSSTTTKTTSNNKSSNSQNGVISRPLLSSGSSSSIASTTSTTSLHSARTTIGTSQRKSAQLESSKTSTTTSTTTKSSFRKPPVPNLRSSSQQSLPVYTPSKATAKVVTNTPSARGLLNSARNSNTLSARSNVSVHSPITPTRQISSRPQSTKVKDIVPSPANSLLIGSVPLSSSQPSSSRSTSSTSSTSSQFNSLLISNTYDDDDDEDFIVPETKPTTPSSSSSIAKKFNLTLNLSSITNNTPPMLPSTVPLNVPKKPPVRTVTSEPVVTTKKNIVTVTPVKTNITGPTASTSPKSTKKSNILHGGITSSTTLPRPSKKATPRTSNIVLEQHHEDSTPTKPSVTDSVEILSARPVVEDVIFNRSPSQASTSPKPSLITSPNHSEESSLSTSRSKQSSIYDEIEEYKNFEDKEIATLQQSFSKSSRSTLQTENKEEFWNMVDRSHTCILYESEKLYKLFCLWISEQQEQEIEDIYSSVDEKSRRDELAKLKTNSCVIYEEAFCEIVQYFLQLACKYSDDLLDHWCEFNCLDFFDFLDVKSCGAVSKESVFMILCLISSQICRKLAAFLDTFGDTLFEFCRPVSSKSSVSKTVNIHMTRKLAFICNIDDVQFTKSICKLGLANCETLKKEEVFKIYSLIFSRYDKGSLSEKGYFVPPMVTPIEDKHKAPISARTFGNISSRYHETPNSGSTLTYTSIVVETKSQTHEQVDQNEETKDEPQLSDRTPKVVYSSSKKIALPIRNNSNTQLVDTLSSDPVKTSNTKDLNSHTESIEENTSGREPKTDIDYIEQPKDKLFVSAQNTTNNGKGNKYLIETTPTPNNTPNEESKKKKKKRWKCCVM</sequence>
<gene>
    <name evidence="2" type="ORF">NAEGRDRAFT_78093</name>
</gene>
<feature type="compositionally biased region" description="Polar residues" evidence="1">
    <location>
        <begin position="449"/>
        <end position="464"/>
    </location>
</feature>
<feature type="compositionally biased region" description="Low complexity" evidence="1">
    <location>
        <begin position="254"/>
        <end position="277"/>
    </location>
</feature>
<accession>D2V0Z4</accession>
<dbReference type="EMBL" id="GG738847">
    <property type="protein sequence ID" value="EFC49813.1"/>
    <property type="molecule type" value="Genomic_DNA"/>
</dbReference>